<sequence length="262" mass="29296">MLRSFTTSEENDDERVFTGLSKATNVENLKKWLKNGESVDNVFTKLQLGKGLHAVANPNIKYLDDYVTMFNNKNPKNQVLLVDMLSSRYGDGAVATALMAASSKPQTHVIADKLLLERFLIWMFQGNSAADVAKKLKIGAEGSNFVSNTKVLTLTEYMNFISAFNPRGQLNYAAILRHSFGNDNNLATAVMKAAKTGSDDALYFQKLLFKDWYSRKIEPSKVPKTIFDTTKPSRDQKSVIAEYTTYHKTKLAKSKLKAEANS</sequence>
<organism evidence="1 2">
    <name type="scientific">Phytophthora megakarya</name>
    <dbReference type="NCBI Taxonomy" id="4795"/>
    <lineage>
        <taxon>Eukaryota</taxon>
        <taxon>Sar</taxon>
        <taxon>Stramenopiles</taxon>
        <taxon>Oomycota</taxon>
        <taxon>Peronosporomycetes</taxon>
        <taxon>Peronosporales</taxon>
        <taxon>Peronosporaceae</taxon>
        <taxon>Phytophthora</taxon>
    </lineage>
</organism>
<dbReference type="OrthoDB" id="127705at2759"/>
<keyword evidence="2" id="KW-1185">Reference proteome</keyword>
<reference evidence="2" key="1">
    <citation type="submission" date="2017-03" db="EMBL/GenBank/DDBJ databases">
        <title>Phytopthora megakarya and P. palmivora, two closely related causual agents of cacao black pod achieved similar genome size and gene model numbers by different mechanisms.</title>
        <authorList>
            <person name="Ali S."/>
            <person name="Shao J."/>
            <person name="Larry D.J."/>
            <person name="Kronmiller B."/>
            <person name="Shen D."/>
            <person name="Strem M.D."/>
            <person name="Melnick R.L."/>
            <person name="Guiltinan M.J."/>
            <person name="Tyler B.M."/>
            <person name="Meinhardt L.W."/>
            <person name="Bailey B.A."/>
        </authorList>
    </citation>
    <scope>NUCLEOTIDE SEQUENCE [LARGE SCALE GENOMIC DNA]</scope>
    <source>
        <strain evidence="2">zdho120</strain>
    </source>
</reference>
<accession>A0A225WJU1</accession>
<comment type="caution">
    <text evidence="1">The sequence shown here is derived from an EMBL/GenBank/DDBJ whole genome shotgun (WGS) entry which is preliminary data.</text>
</comment>
<dbReference type="Proteomes" id="UP000198211">
    <property type="component" value="Unassembled WGS sequence"/>
</dbReference>
<protein>
    <submittedName>
        <fullName evidence="1">RxLR effector protein</fullName>
    </submittedName>
</protein>
<evidence type="ECO:0000313" key="1">
    <source>
        <dbReference type="EMBL" id="OWZ17518.1"/>
    </source>
</evidence>
<name>A0A225WJU1_9STRA</name>
<evidence type="ECO:0000313" key="2">
    <source>
        <dbReference type="Proteomes" id="UP000198211"/>
    </source>
</evidence>
<dbReference type="EMBL" id="NBNE01000741">
    <property type="protein sequence ID" value="OWZ17518.1"/>
    <property type="molecule type" value="Genomic_DNA"/>
</dbReference>
<proteinExistence type="predicted"/>
<dbReference type="AlphaFoldDB" id="A0A225WJU1"/>
<gene>
    <name evidence="1" type="ORF">PHMEG_0008531</name>
</gene>